<dbReference type="Proteomes" id="UP000320653">
    <property type="component" value="Unassembled WGS sequence"/>
</dbReference>
<gene>
    <name evidence="1" type="ORF">FHW37_104649</name>
</gene>
<organism evidence="1 2">
    <name type="scientific">Neorhizobium alkalisoli</name>
    <dbReference type="NCBI Taxonomy" id="528178"/>
    <lineage>
        <taxon>Bacteria</taxon>
        <taxon>Pseudomonadati</taxon>
        <taxon>Pseudomonadota</taxon>
        <taxon>Alphaproteobacteria</taxon>
        <taxon>Hyphomicrobiales</taxon>
        <taxon>Rhizobiaceae</taxon>
        <taxon>Rhizobium/Agrobacterium group</taxon>
        <taxon>Neorhizobium</taxon>
    </lineage>
</organism>
<evidence type="ECO:0008006" key="3">
    <source>
        <dbReference type="Google" id="ProtNLM"/>
    </source>
</evidence>
<comment type="caution">
    <text evidence="1">The sequence shown here is derived from an EMBL/GenBank/DDBJ whole genome shotgun (WGS) entry which is preliminary data.</text>
</comment>
<accession>A0A561QSI8</accession>
<evidence type="ECO:0000313" key="1">
    <source>
        <dbReference type="EMBL" id="TWF53370.1"/>
    </source>
</evidence>
<dbReference type="EMBL" id="VIWP01000004">
    <property type="protein sequence ID" value="TWF53370.1"/>
    <property type="molecule type" value="Genomic_DNA"/>
</dbReference>
<proteinExistence type="predicted"/>
<protein>
    <recommendedName>
        <fullName evidence="3">Flagellar assembly protein FliH</fullName>
    </recommendedName>
</protein>
<sequence length="213" mass="22940">MSASLARYLKDFSAPPPPVPVMEDPFADFEPDLPVMPEIPEEPPIDLEAERAEAYAKGQAEATREMQAQWDSDKVAMQVAHEEELNALRKKFEVDLAKTLAGRIQHLGSATATAISEQTAKVLTPILEEAVVTNAVSELATLVNAAVTEGEVSTITVRGPAHLFKKLKATMGSEGPVIKHVESADIDVAVDIADATLVTRLSAWAASLRKVME</sequence>
<evidence type="ECO:0000313" key="2">
    <source>
        <dbReference type="Proteomes" id="UP000320653"/>
    </source>
</evidence>
<dbReference type="RefSeq" id="WP_145639135.1">
    <property type="nucleotide sequence ID" value="NZ_VIWP01000004.1"/>
</dbReference>
<dbReference type="OrthoDB" id="8276977at2"/>
<dbReference type="AlphaFoldDB" id="A0A561QSI8"/>
<name>A0A561QSI8_9HYPH</name>
<reference evidence="1 2" key="1">
    <citation type="submission" date="2019-06" db="EMBL/GenBank/DDBJ databases">
        <title>Sorghum-associated microbial communities from plants grown in Nebraska, USA.</title>
        <authorList>
            <person name="Schachtman D."/>
        </authorList>
    </citation>
    <scope>NUCLEOTIDE SEQUENCE [LARGE SCALE GENOMIC DNA]</scope>
    <source>
        <strain evidence="1 2">1225</strain>
    </source>
</reference>
<keyword evidence="2" id="KW-1185">Reference proteome</keyword>